<dbReference type="InterPro" id="IPR008862">
    <property type="entry name" value="Tcp11"/>
</dbReference>
<evidence type="ECO:0000313" key="3">
    <source>
        <dbReference type="EMBL" id="KAK6187638.1"/>
    </source>
</evidence>
<evidence type="ECO:0000256" key="1">
    <source>
        <dbReference type="ARBA" id="ARBA00010954"/>
    </source>
</evidence>
<evidence type="ECO:0000256" key="2">
    <source>
        <dbReference type="SAM" id="MobiDB-lite"/>
    </source>
</evidence>
<reference evidence="3 4" key="1">
    <citation type="submission" date="2024-01" db="EMBL/GenBank/DDBJ databases">
        <title>The genome of the rayed Mediterranean limpet Patella caerulea (Linnaeus, 1758).</title>
        <authorList>
            <person name="Anh-Thu Weber A."/>
            <person name="Halstead-Nussloch G."/>
        </authorList>
    </citation>
    <scope>NUCLEOTIDE SEQUENCE [LARGE SCALE GENOMIC DNA]</scope>
    <source>
        <strain evidence="3">AATW-2023a</strain>
        <tissue evidence="3">Whole specimen</tissue>
    </source>
</reference>
<dbReference type="PANTHER" id="PTHR12832:SF11">
    <property type="entry name" value="LD23868P"/>
    <property type="match status" value="1"/>
</dbReference>
<evidence type="ECO:0008006" key="5">
    <source>
        <dbReference type="Google" id="ProtNLM"/>
    </source>
</evidence>
<dbReference type="Pfam" id="PF05794">
    <property type="entry name" value="Tcp11"/>
    <property type="match status" value="1"/>
</dbReference>
<proteinExistence type="inferred from homology"/>
<accession>A0AAN8K8A7</accession>
<evidence type="ECO:0000313" key="4">
    <source>
        <dbReference type="Proteomes" id="UP001347796"/>
    </source>
</evidence>
<comment type="similarity">
    <text evidence="1">Belongs to the TCP11 family.</text>
</comment>
<dbReference type="Proteomes" id="UP001347796">
    <property type="component" value="Unassembled WGS sequence"/>
</dbReference>
<name>A0AAN8K8A7_PATCE</name>
<feature type="region of interest" description="Disordered" evidence="2">
    <location>
        <begin position="1"/>
        <end position="44"/>
    </location>
</feature>
<dbReference type="GO" id="GO:0007165">
    <property type="term" value="P:signal transduction"/>
    <property type="evidence" value="ECO:0007669"/>
    <property type="project" value="TreeGrafter"/>
</dbReference>
<gene>
    <name evidence="3" type="ORF">SNE40_005618</name>
</gene>
<dbReference type="AlphaFoldDB" id="A0AAN8K8A7"/>
<organism evidence="3 4">
    <name type="scientific">Patella caerulea</name>
    <name type="common">Rayed Mediterranean limpet</name>
    <dbReference type="NCBI Taxonomy" id="87958"/>
    <lineage>
        <taxon>Eukaryota</taxon>
        <taxon>Metazoa</taxon>
        <taxon>Spiralia</taxon>
        <taxon>Lophotrochozoa</taxon>
        <taxon>Mollusca</taxon>
        <taxon>Gastropoda</taxon>
        <taxon>Patellogastropoda</taxon>
        <taxon>Patelloidea</taxon>
        <taxon>Patellidae</taxon>
        <taxon>Patella</taxon>
    </lineage>
</organism>
<dbReference type="EMBL" id="JAZGQO010000004">
    <property type="protein sequence ID" value="KAK6187638.1"/>
    <property type="molecule type" value="Genomic_DNA"/>
</dbReference>
<keyword evidence="4" id="KW-1185">Reference proteome</keyword>
<sequence>MADKGEDSPDQGQAGSNVDADQAEKKRRTQTPSPTPGQSASNVFMVPASPPKFISFEQLMSAANGVKNMTLAHEIVVDSDFELEKKVPEENSLEKMVTDIAHKAFWDLLEAKLSEDPPDYRNALVLIQEVKETLFMVIPPQSERLKNQINDILDMDLIQQKMENDAFDIRYYADYVIGIMARLCAPVRDENINKLKTIKEIVPLFKGIFEVLDLMKRDMANYTIAQIRPYLQQQSVEYERKKFTEFLAIQKENNLDGLQFAKVWLKNSHDKLKRLEDEVNTETATPVLMATPQAIMNEAYMELLQWNNNNPFPEMCLMDQGRFHDLQTSVNQLTLVASILLVTYNTVGAPIAGLQDLKQTLTSHILTLLEANKDKDVRENVAEQVKAEVNKCLMTHGFPQLGQKSEILMGQIKDVFNTDNAIHSLMKKRLMDFIREAIKTKHVSSLKVPTGFSAVESKLSQVLGKFLRLISHNRSVFGVYYAEIIGALIERHQDLSPR</sequence>
<comment type="caution">
    <text evidence="3">The sequence shown here is derived from an EMBL/GenBank/DDBJ whole genome shotgun (WGS) entry which is preliminary data.</text>
</comment>
<feature type="compositionally biased region" description="Polar residues" evidence="2">
    <location>
        <begin position="30"/>
        <end position="42"/>
    </location>
</feature>
<dbReference type="PANTHER" id="PTHR12832">
    <property type="entry name" value="TESTIS-SPECIFIC PROTEIN PBS13 T-COMPLEX 11"/>
    <property type="match status" value="1"/>
</dbReference>
<protein>
    <recommendedName>
        <fullName evidence="5">T-complex protein 11-like protein 1</fullName>
    </recommendedName>
</protein>